<sequence length="1980" mass="198927">MTITLNSSLSLSNANLNGLTINGFVDGTAGPDVVIRGSSACGQRGLDINGSLTNMKLYGLVFQSLEYGIYFSANASATVNGTVIKGCYFGTDITGTSIQNGICRSGITLIGASSVTIGGPNTNLANGAANAANNSERCLFGGTCNIGDNGRYGAIQLQKGSNNVSILNNYIGVNLAGTTVLPIGNPTNKKAVTQNGISIDDEPSFNTIISNNVISGAIGSGINIFTREDRPASNGHVITGNIIGLNPDGTLGYNVTAPASSFGNQASGIYIRNASNVTIGGSTAATRNVISANGGATHTWPDATCFASWNDYNQIAVYLEWCTNSKVSGNYIGTNAAGTSSGIGTNNIFGNRSGGIKIVGGSTGANNNIIGGTNPGEGNVISGNGYLWGTFTTGSCGSLSGISTGHGIVLQYADCRNTSILGNYIGLTADGVTGLGNNTSGIDVQGASNTTIGGGAAGARNYICNNQFGITLQEDFDVHNAATNTIVAGNYIGLNVNAAAVGNGVSASFTEGAGIVIQKGANTNTIGVSVANGGNVISGNRTGIIIRNAEGAGSNTGPARTNTIQNNIIGLDPTGTTAIPNTSATAGYGYGIVLEVGTGSATTTMPYGNIIGGTGTNEPNTISGNQKSGIYIGNGTAVTAGTANSIIGNNIGTNKAGTAAVANALQGIEILNVSRTTITSNLISGNTQNGISLTGSSTNTIQNNTIGTAADKTAPIPNGANGIFLSASSANTIQGNTIARNTSNGISLAAGSANNIIGGITASLSNTINNNGGNGVIVDGIGSIKNSIHQNSFSCNTARGIVLSNGGNGGYAAPSITGTPTQITWTGGTFIEVYETDGCATCPAGAARLQGKKLVGSGPSPYVFNAAEGFDKTKTYTAIAHEANATTAHNSSEFSQCYTLCQDAATVTVTGAPLTFCEGGSVTLTATVTGGTGTPSYVWNRGGVAISGATASTYTASVSGLYTVTYSSTTTCGPTTSTGVTVTVNNNPVVSNQAAVTICSNSAFTVTPTGAGTGTTYTWTAPSITGGITGGSAQNTDQTSISQTLVNPGTSAGTAVYTVTPKSSAGCSGATFTVTVTVQPVAAVTTANPAAICSGQTTAISLTSSTASATFAWTLGTVTGTVSGQAAGSGASIAQTLINSGTGIATVQYNVVPSAGTCPGTPKTITVTINPVAALTTANPSAICSGQTTAISLTSATPSATYAWTLGTVTGSVSGQAAGSGTSIAQTLTNSGTGIATVEYVVVPSAGTCPGTPKTITATIHPVTVINTTDPAAICSGGTTAISLTSTTPSVTFTWTLGTVTGSVSGQAAGSGANIAQTLVNSGTGVATVQYIVVPSSGVCPGTAKTITATINPVTKLTTADPAAICSGETTAISLTSSTASATFTWTLGAVTNVQGQVAGSGSSISQQLTNNTLNAGSVEYIVVPSFDGCAGTAKTITVTVNPNPTLTTGDPAAICSGETTAISLTSAPASATFVWVLGTVTNVTGAAGGSGSSINQTLANATLTVGTVEYIVKPTLGTCAGSDKKITVTVNPKPVVSNTNPADICSGETTAITLASTPSSATFTWTIGNVTNVSGQSNGSGSSINQTLENSTASAGSVEYIIVPSLTGCLGDAKTIILTVNPKPVVTITPSVPTAICSTDSVDLAANATGFTGGTYTWYKETVNYGIENPLRVKEEGTFHVIYTAATSCSSLPSASITVTFNPDNSEAFAYDTSLTTCLDQLVLAGSKPEYGTPQWTIYSPNPTNASLVAGTSLDSVTVIDLEDGVDYKFLYKVSGACGIDKTDTVFVSVGIDDFDLTASGPTDTLCVKTNRVLTATVIGSGGSGNYNYVWAGSDGSYITTKSPTITINPTQATTTYVVYVEDINKLGCKAQAITPVVVHSVESQNLYIPNLITPNGDNKNDVFYLADRSFYPPMPMISEGSHLEVVNRWGSKVFEADNYKNDWDAKELTDGIYYYHITSSCGNKEYKSWIQILGNTNN</sequence>
<dbReference type="InterPro" id="IPR039448">
    <property type="entry name" value="Beta_helix"/>
</dbReference>
<reference evidence="2 3" key="1">
    <citation type="journal article" date="2007" name="Appl. Environ. Microbiol.">
        <title>Genome sequence of the cellulolytic gliding bacterium Cytophaga hutchinsonii.</title>
        <authorList>
            <person name="Xie G."/>
            <person name="Bruce D.C."/>
            <person name="Challacombe J.F."/>
            <person name="Chertkov O."/>
            <person name="Detter J.C."/>
            <person name="Gilna P."/>
            <person name="Han C.S."/>
            <person name="Lucas S."/>
            <person name="Misra M."/>
            <person name="Myers G.L."/>
            <person name="Richardson P."/>
            <person name="Tapia R."/>
            <person name="Thayer N."/>
            <person name="Thompson L.S."/>
            <person name="Brettin T.S."/>
            <person name="Henrissat B."/>
            <person name="Wilson D.B."/>
            <person name="McBride M.J."/>
        </authorList>
    </citation>
    <scope>NUCLEOTIDE SEQUENCE [LARGE SCALE GENOMIC DNA]</scope>
    <source>
        <strain evidence="3">ATCC 33406 / DSM 1761 / CIP 103989 / NBRC 15051 / NCIMB 9469 / D465</strain>
    </source>
</reference>
<dbReference type="Gene3D" id="2.60.40.10">
    <property type="entry name" value="Immunoglobulins"/>
    <property type="match status" value="1"/>
</dbReference>
<accession>A0A6N4SVZ7</accession>
<evidence type="ECO:0000313" key="2">
    <source>
        <dbReference type="EMBL" id="ABG60460.1"/>
    </source>
</evidence>
<dbReference type="GO" id="GO:0016798">
    <property type="term" value="F:hydrolase activity, acting on glycosyl bonds"/>
    <property type="evidence" value="ECO:0007669"/>
    <property type="project" value="UniProtKB-KW"/>
</dbReference>
<dbReference type="InterPro" id="IPR012334">
    <property type="entry name" value="Pectin_lyas_fold"/>
</dbReference>
<evidence type="ECO:0000259" key="1">
    <source>
        <dbReference type="PROSITE" id="PS50093"/>
    </source>
</evidence>
<dbReference type="Pfam" id="PF19406">
    <property type="entry name" value="PKD_5"/>
    <property type="match status" value="7"/>
</dbReference>
<dbReference type="SMR" id="A0A6N4SVZ7"/>
<dbReference type="PROSITE" id="PS50093">
    <property type="entry name" value="PKD"/>
    <property type="match status" value="1"/>
</dbReference>
<name>A0A6N4SVZ7_CYTH3</name>
<dbReference type="SMART" id="SM00710">
    <property type="entry name" value="PbH1"/>
    <property type="match status" value="15"/>
</dbReference>
<dbReference type="InterPro" id="IPR000601">
    <property type="entry name" value="PKD_dom"/>
</dbReference>
<proteinExistence type="predicted"/>
<dbReference type="InterPro" id="IPR006626">
    <property type="entry name" value="PbH1"/>
</dbReference>
<gene>
    <name evidence="2" type="ordered locus">CHU_3220</name>
</gene>
<dbReference type="Gene3D" id="2.160.20.10">
    <property type="entry name" value="Single-stranded right-handed beta-helix, Pectin lyase-like"/>
    <property type="match status" value="2"/>
</dbReference>
<keyword evidence="2" id="KW-0378">Hydrolase</keyword>
<dbReference type="EC" id="3.2.1.-" evidence="2"/>
<dbReference type="EMBL" id="CP000383">
    <property type="protein sequence ID" value="ABG60460.1"/>
    <property type="molecule type" value="Genomic_DNA"/>
</dbReference>
<keyword evidence="2" id="KW-0326">Glycosidase</keyword>
<dbReference type="InterPro" id="IPR011050">
    <property type="entry name" value="Pectin_lyase_fold/virulence"/>
</dbReference>
<dbReference type="Pfam" id="PF13585">
    <property type="entry name" value="CHU_C"/>
    <property type="match status" value="1"/>
</dbReference>
<dbReference type="NCBIfam" id="TIGR03804">
    <property type="entry name" value="para_beta_helix"/>
    <property type="match status" value="1"/>
</dbReference>
<dbReference type="Proteomes" id="UP000001822">
    <property type="component" value="Chromosome"/>
</dbReference>
<protein>
    <submittedName>
        <fullName evidence="2">CHU large protein uncharacterized</fullName>
        <ecNumber evidence="2">3.2.1.-</ecNumber>
    </submittedName>
</protein>
<keyword evidence="3" id="KW-1185">Reference proteome</keyword>
<organism evidence="2 3">
    <name type="scientific">Cytophaga hutchinsonii (strain ATCC 33406 / DSM 1761 / CIP 103989 / NBRC 15051 / NCIMB 9469 / D465)</name>
    <dbReference type="NCBI Taxonomy" id="269798"/>
    <lineage>
        <taxon>Bacteria</taxon>
        <taxon>Pseudomonadati</taxon>
        <taxon>Bacteroidota</taxon>
        <taxon>Cytophagia</taxon>
        <taxon>Cytophagales</taxon>
        <taxon>Cytophagaceae</taxon>
        <taxon>Cytophaga</taxon>
    </lineage>
</organism>
<evidence type="ECO:0000313" key="3">
    <source>
        <dbReference type="Proteomes" id="UP000001822"/>
    </source>
</evidence>
<dbReference type="InterPro" id="IPR045828">
    <property type="entry name" value="PKD_Bacteroidetes"/>
</dbReference>
<dbReference type="SUPFAM" id="SSF51126">
    <property type="entry name" value="Pectin lyase-like"/>
    <property type="match status" value="1"/>
</dbReference>
<dbReference type="KEGG" id="chu:CHU_3220"/>
<dbReference type="Pfam" id="PF13229">
    <property type="entry name" value="Beta_helix"/>
    <property type="match status" value="1"/>
</dbReference>
<feature type="domain" description="PKD" evidence="1">
    <location>
        <begin position="905"/>
        <end position="989"/>
    </location>
</feature>
<dbReference type="InterPro" id="IPR013783">
    <property type="entry name" value="Ig-like_fold"/>
</dbReference>
<dbReference type="InterPro" id="IPR022441">
    <property type="entry name" value="Para_beta_helix_rpt-2"/>
</dbReference>